<feature type="domain" description="SPOR" evidence="1">
    <location>
        <begin position="89"/>
        <end position="162"/>
    </location>
</feature>
<proteinExistence type="predicted"/>
<dbReference type="EMBL" id="VSSQ01000280">
    <property type="protein sequence ID" value="MPL89436.1"/>
    <property type="molecule type" value="Genomic_DNA"/>
</dbReference>
<evidence type="ECO:0000259" key="1">
    <source>
        <dbReference type="Pfam" id="PF05036"/>
    </source>
</evidence>
<evidence type="ECO:0000313" key="2">
    <source>
        <dbReference type="EMBL" id="MPL89436.1"/>
    </source>
</evidence>
<dbReference type="Pfam" id="PF05036">
    <property type="entry name" value="SPOR"/>
    <property type="match status" value="1"/>
</dbReference>
<organism evidence="2">
    <name type="scientific">bioreactor metagenome</name>
    <dbReference type="NCBI Taxonomy" id="1076179"/>
    <lineage>
        <taxon>unclassified sequences</taxon>
        <taxon>metagenomes</taxon>
        <taxon>ecological metagenomes</taxon>
    </lineage>
</organism>
<dbReference type="InterPro" id="IPR007730">
    <property type="entry name" value="SPOR-like_dom"/>
</dbReference>
<comment type="caution">
    <text evidence="2">The sequence shown here is derived from an EMBL/GenBank/DDBJ whole genome shotgun (WGS) entry which is preliminary data.</text>
</comment>
<sequence length="170" mass="19038">MRKVFLIASLLFLTGTLKLTAQELIVTTPDTVKIIAPPVMDSSFYLKSILGIMSEPGDGGARVTLSQSAGVERAVNAHLQAAGSRKLNGYRVRIFFDNKQNARSRSQEVMNGFLSRYNSVRAYWNHESPFFKVTVGDFRTKSEAMRLLREISSEYPSAFVVRESINFPPL</sequence>
<reference evidence="2" key="1">
    <citation type="submission" date="2019-08" db="EMBL/GenBank/DDBJ databases">
        <authorList>
            <person name="Kucharzyk K."/>
            <person name="Murdoch R.W."/>
            <person name="Higgins S."/>
            <person name="Loffler F."/>
        </authorList>
    </citation>
    <scope>NUCLEOTIDE SEQUENCE</scope>
</reference>
<name>A0A644VDL8_9ZZZZ</name>
<dbReference type="GO" id="GO:0042834">
    <property type="term" value="F:peptidoglycan binding"/>
    <property type="evidence" value="ECO:0007669"/>
    <property type="project" value="InterPro"/>
</dbReference>
<dbReference type="InterPro" id="IPR036680">
    <property type="entry name" value="SPOR-like_sf"/>
</dbReference>
<dbReference type="AlphaFoldDB" id="A0A644VDL8"/>
<dbReference type="Gene3D" id="3.30.70.1070">
    <property type="entry name" value="Sporulation related repeat"/>
    <property type="match status" value="1"/>
</dbReference>
<dbReference type="SUPFAM" id="SSF110997">
    <property type="entry name" value="Sporulation related repeat"/>
    <property type="match status" value="1"/>
</dbReference>
<accession>A0A644VDL8</accession>
<gene>
    <name evidence="2" type="ORF">SDC9_35471</name>
</gene>
<protein>
    <recommendedName>
        <fullName evidence="1">SPOR domain-containing protein</fullName>
    </recommendedName>
</protein>